<dbReference type="STRING" id="1266660.A0A1G4JHZ7"/>
<proteinExistence type="predicted"/>
<dbReference type="Pfam" id="PF04185">
    <property type="entry name" value="Phosphoesterase"/>
    <property type="match status" value="1"/>
</dbReference>
<sequence>MDTALDTAPAPAIDTAPAPALAPMKLTHCAGLGALALASANAASSSYDKRTYSTFDPKPSEVPQLAASAASNHRTSDVQGAAVRRIYTIWLENTDYDKAAGNADLAWLASQGITLDNYWALTHPSEPNYLASVGGDYFALDDDRFITMPSNVSTLVDLLDTKNISWAEYQEHMPYSGFQGYNFSNQETWANDYMRKHNPLIQYDSVTQDADRLANIKNFTEFYRDLNGSTLPQWSFITPNMTNDGHDSTIKVAGKWARSFLEPLLSNEYFMKDTLVVLTFDENETYSIKNKVFTVLLGGAIPDELHGTTDSTFYDHYSLISSVEANWDLPSLGRHDVDANVFELIANATNITNQEVDTTYMMNNQTYVGYFLDAHIDLPAPNVTAVNKNGKGVLPAIVDKWASAYSSQSSASYYTSTTTTQSAASLTDAVTLTANATVSGSSSSATSASETQSVSVSTGGAGVVSMGWTSMFAMVVGALFA</sequence>
<comment type="catalytic activity">
    <reaction evidence="1">
        <text>a phosphate monoester + H2O = an alcohol + phosphate</text>
        <dbReference type="Rhea" id="RHEA:15017"/>
        <dbReference type="ChEBI" id="CHEBI:15377"/>
        <dbReference type="ChEBI" id="CHEBI:30879"/>
        <dbReference type="ChEBI" id="CHEBI:43474"/>
        <dbReference type="ChEBI" id="CHEBI:67140"/>
        <dbReference type="EC" id="3.1.3.2"/>
    </reaction>
</comment>
<keyword evidence="5" id="KW-1185">Reference proteome</keyword>
<organism evidence="4 5">
    <name type="scientific">Lachancea dasiensis</name>
    <dbReference type="NCBI Taxonomy" id="1072105"/>
    <lineage>
        <taxon>Eukaryota</taxon>
        <taxon>Fungi</taxon>
        <taxon>Dikarya</taxon>
        <taxon>Ascomycota</taxon>
        <taxon>Saccharomycotina</taxon>
        <taxon>Saccharomycetes</taxon>
        <taxon>Saccharomycetales</taxon>
        <taxon>Saccharomycetaceae</taxon>
        <taxon>Lachancea</taxon>
    </lineage>
</organism>
<evidence type="ECO:0000256" key="1">
    <source>
        <dbReference type="ARBA" id="ARBA00000032"/>
    </source>
</evidence>
<dbReference type="PANTHER" id="PTHR31956:SF8">
    <property type="entry name" value="ACID PHOSPHATASE PHOA (AFU_ORTHOLOGUE AFUA_1G03570)"/>
    <property type="match status" value="1"/>
</dbReference>
<protein>
    <recommendedName>
        <fullName evidence="2">acid phosphatase</fullName>
        <ecNumber evidence="2">3.1.3.2</ecNumber>
    </recommendedName>
</protein>
<evidence type="ECO:0000313" key="5">
    <source>
        <dbReference type="Proteomes" id="UP000190274"/>
    </source>
</evidence>
<dbReference type="PANTHER" id="PTHR31956">
    <property type="entry name" value="NON-SPECIFIC PHOSPHOLIPASE C4-RELATED"/>
    <property type="match status" value="1"/>
</dbReference>
<evidence type="ECO:0000256" key="3">
    <source>
        <dbReference type="ARBA" id="ARBA00022801"/>
    </source>
</evidence>
<dbReference type="AlphaFoldDB" id="A0A1G4JHZ7"/>
<dbReference type="InterPro" id="IPR007312">
    <property type="entry name" value="Phosphoesterase"/>
</dbReference>
<evidence type="ECO:0000313" key="4">
    <source>
        <dbReference type="EMBL" id="SCU89893.1"/>
    </source>
</evidence>
<dbReference type="GO" id="GO:0009395">
    <property type="term" value="P:phospholipid catabolic process"/>
    <property type="evidence" value="ECO:0007669"/>
    <property type="project" value="TreeGrafter"/>
</dbReference>
<reference evidence="4 5" key="1">
    <citation type="submission" date="2016-03" db="EMBL/GenBank/DDBJ databases">
        <authorList>
            <person name="Devillers H."/>
        </authorList>
    </citation>
    <scope>NUCLEOTIDE SEQUENCE [LARGE SCALE GENOMIC DNA]</scope>
    <source>
        <strain evidence="4">CBS 10888</strain>
    </source>
</reference>
<dbReference type="FunFam" id="3.40.720.10:FF:000043">
    <property type="entry name" value="Acid phosphatase PHOa"/>
    <property type="match status" value="1"/>
</dbReference>
<keyword evidence="3" id="KW-0378">Hydrolase</keyword>
<name>A0A1G4JHZ7_9SACH</name>
<dbReference type="Gene3D" id="3.40.720.10">
    <property type="entry name" value="Alkaline Phosphatase, subunit A"/>
    <property type="match status" value="1"/>
</dbReference>
<dbReference type="Proteomes" id="UP000190274">
    <property type="component" value="Chromosome F"/>
</dbReference>
<dbReference type="InterPro" id="IPR017850">
    <property type="entry name" value="Alkaline_phosphatase_core_sf"/>
</dbReference>
<accession>A0A1G4JHZ7</accession>
<dbReference type="OrthoDB" id="5135119at2759"/>
<gene>
    <name evidence="4" type="ORF">LADA_0F00386G</name>
</gene>
<evidence type="ECO:0000256" key="2">
    <source>
        <dbReference type="ARBA" id="ARBA00012646"/>
    </source>
</evidence>
<dbReference type="GO" id="GO:0003993">
    <property type="term" value="F:acid phosphatase activity"/>
    <property type="evidence" value="ECO:0007669"/>
    <property type="project" value="UniProtKB-EC"/>
</dbReference>
<dbReference type="EC" id="3.1.3.2" evidence="2"/>
<dbReference type="EMBL" id="LT598458">
    <property type="protein sequence ID" value="SCU89893.1"/>
    <property type="molecule type" value="Genomic_DNA"/>
</dbReference>